<evidence type="ECO:0008006" key="12">
    <source>
        <dbReference type="Google" id="ProtNLM"/>
    </source>
</evidence>
<dbReference type="Pfam" id="PF07282">
    <property type="entry name" value="Cas12f1-like_TNB"/>
    <property type="match status" value="1"/>
</dbReference>
<dbReference type="EMBL" id="LAZR01025279">
    <property type="protein sequence ID" value="KKL72419.1"/>
    <property type="molecule type" value="Genomic_DNA"/>
</dbReference>
<dbReference type="InterPro" id="IPR010095">
    <property type="entry name" value="Cas12f1-like_TNB"/>
</dbReference>
<organism evidence="11">
    <name type="scientific">marine sediment metagenome</name>
    <dbReference type="NCBI Taxonomy" id="412755"/>
    <lineage>
        <taxon>unclassified sequences</taxon>
        <taxon>metagenomes</taxon>
        <taxon>ecological metagenomes</taxon>
    </lineage>
</organism>
<evidence type="ECO:0000256" key="2">
    <source>
        <dbReference type="ARBA" id="ARBA00011044"/>
    </source>
</evidence>
<dbReference type="Pfam" id="PF12323">
    <property type="entry name" value="HTH_OrfB_IS605"/>
    <property type="match status" value="1"/>
</dbReference>
<evidence type="ECO:0000256" key="4">
    <source>
        <dbReference type="ARBA" id="ARBA00022723"/>
    </source>
</evidence>
<comment type="similarity">
    <text evidence="1">In the C-terminal section; belongs to the transposase 35 family.</text>
</comment>
<evidence type="ECO:0000256" key="3">
    <source>
        <dbReference type="ARBA" id="ARBA00022578"/>
    </source>
</evidence>
<dbReference type="InterPro" id="IPR021027">
    <property type="entry name" value="Transposase_put_HTH"/>
</dbReference>
<evidence type="ECO:0000259" key="9">
    <source>
        <dbReference type="Pfam" id="PF07282"/>
    </source>
</evidence>
<keyword evidence="3" id="KW-0815">Transposition</keyword>
<keyword evidence="6" id="KW-0238">DNA-binding</keyword>
<evidence type="ECO:0000256" key="7">
    <source>
        <dbReference type="ARBA" id="ARBA00023172"/>
    </source>
</evidence>
<dbReference type="InterPro" id="IPR001959">
    <property type="entry name" value="Transposase"/>
</dbReference>
<evidence type="ECO:0000259" key="8">
    <source>
        <dbReference type="Pfam" id="PF01385"/>
    </source>
</evidence>
<dbReference type="NCBIfam" id="NF040570">
    <property type="entry name" value="guided_TnpB"/>
    <property type="match status" value="1"/>
</dbReference>
<dbReference type="GO" id="GO:0006310">
    <property type="term" value="P:DNA recombination"/>
    <property type="evidence" value="ECO:0007669"/>
    <property type="project" value="UniProtKB-KW"/>
</dbReference>
<dbReference type="PANTHER" id="PTHR30405">
    <property type="entry name" value="TRANSPOSASE"/>
    <property type="match status" value="1"/>
</dbReference>
<evidence type="ECO:0000256" key="1">
    <source>
        <dbReference type="ARBA" id="ARBA00008761"/>
    </source>
</evidence>
<evidence type="ECO:0000256" key="5">
    <source>
        <dbReference type="ARBA" id="ARBA00022833"/>
    </source>
</evidence>
<feature type="domain" description="Cas12f1-like TNB" evidence="9">
    <location>
        <begin position="289"/>
        <end position="353"/>
    </location>
</feature>
<dbReference type="GO" id="GO:0032196">
    <property type="term" value="P:transposition"/>
    <property type="evidence" value="ECO:0007669"/>
    <property type="project" value="UniProtKB-KW"/>
</dbReference>
<dbReference type="GO" id="GO:0003677">
    <property type="term" value="F:DNA binding"/>
    <property type="evidence" value="ECO:0007669"/>
    <property type="project" value="UniProtKB-KW"/>
</dbReference>
<accession>A0A0F9EEP2</accession>
<keyword evidence="7" id="KW-0233">DNA recombination</keyword>
<name>A0A0F9EEP2_9ZZZZ</name>
<feature type="domain" description="Probable transposase IS891/IS1136/IS1341" evidence="8">
    <location>
        <begin position="167"/>
        <end position="276"/>
    </location>
</feature>
<evidence type="ECO:0000256" key="6">
    <source>
        <dbReference type="ARBA" id="ARBA00023125"/>
    </source>
</evidence>
<feature type="domain" description="Transposase putative helix-turn-helix" evidence="10">
    <location>
        <begin position="1"/>
        <end position="43"/>
    </location>
</feature>
<dbReference type="InterPro" id="IPR051399">
    <property type="entry name" value="RNA-guided_DNA_endo/Transpos"/>
</dbReference>
<dbReference type="GO" id="GO:0046872">
    <property type="term" value="F:metal ion binding"/>
    <property type="evidence" value="ECO:0007669"/>
    <property type="project" value="UniProtKB-KW"/>
</dbReference>
<proteinExistence type="inferred from homology"/>
<dbReference type="Pfam" id="PF01385">
    <property type="entry name" value="OrfB_IS605"/>
    <property type="match status" value="1"/>
</dbReference>
<gene>
    <name evidence="11" type="ORF">LCGC14_2085100</name>
</gene>
<reference evidence="11" key="1">
    <citation type="journal article" date="2015" name="Nature">
        <title>Complex archaea that bridge the gap between prokaryotes and eukaryotes.</title>
        <authorList>
            <person name="Spang A."/>
            <person name="Saw J.H."/>
            <person name="Jorgensen S.L."/>
            <person name="Zaremba-Niedzwiedzka K."/>
            <person name="Martijn J."/>
            <person name="Lind A.E."/>
            <person name="van Eijk R."/>
            <person name="Schleper C."/>
            <person name="Guy L."/>
            <person name="Ettema T.J."/>
        </authorList>
    </citation>
    <scope>NUCLEOTIDE SEQUENCE</scope>
</reference>
<evidence type="ECO:0000259" key="10">
    <source>
        <dbReference type="Pfam" id="PF12323"/>
    </source>
</evidence>
<dbReference type="NCBIfam" id="TIGR01766">
    <property type="entry name" value="IS200/IS605 family accessory protein TnpB-like domain"/>
    <property type="match status" value="1"/>
</dbReference>
<sequence length="379" mass="42881">MRRTFKYRLYPNTTQTLSLEYQLAEARRLYNGALQERRDAWKMQRATCNYYGQANQLKEIRAAGHLGLTNYSACQDVLRRVNKTFQAFFRRVKAGQKAGFPRFKSHRHYHSYTFPSYGDGCKLRDNGRLYVQGVGEVKVKLHRPLEGQVKTLTLKRQCGKWYVCFSVEAAAQPLPSTGQAVGIDLGLTHFAVLSDGTEIANPRHYRKAQAGLRRAQRKVARRKRGSNRRRKAVRELQGVHTHMRNQRSAFHHRASRQIVNAYDLIAVEDLNIKGLAGGMLAKSVHDAGWGEFLAKIDYKAESAGRRLVRVNPNGTSQRCTCGAAVPKTLSQRWHQCPECGLSVSRDHASALEILRLGLSLREITWPVGASVSREAVCFS</sequence>
<dbReference type="PANTHER" id="PTHR30405:SF25">
    <property type="entry name" value="RNA-GUIDED DNA ENDONUCLEASE INSQ-RELATED"/>
    <property type="match status" value="1"/>
</dbReference>
<dbReference type="AlphaFoldDB" id="A0A0F9EEP2"/>
<comment type="similarity">
    <text evidence="2">In the N-terminal section; belongs to the transposase 2 family.</text>
</comment>
<comment type="caution">
    <text evidence="11">The sequence shown here is derived from an EMBL/GenBank/DDBJ whole genome shotgun (WGS) entry which is preliminary data.</text>
</comment>
<protein>
    <recommendedName>
        <fullName evidence="12">Transposase IS891/IS1136/IS1341 domain-containing protein</fullName>
    </recommendedName>
</protein>
<evidence type="ECO:0000313" key="11">
    <source>
        <dbReference type="EMBL" id="KKL72419.1"/>
    </source>
</evidence>
<keyword evidence="4" id="KW-0479">Metal-binding</keyword>
<keyword evidence="5" id="KW-0862">Zinc</keyword>